<protein>
    <recommendedName>
        <fullName evidence="4">Lipoprotein</fullName>
    </recommendedName>
</protein>
<dbReference type="PROSITE" id="PS51257">
    <property type="entry name" value="PROKAR_LIPOPROTEIN"/>
    <property type="match status" value="1"/>
</dbReference>
<evidence type="ECO:0000313" key="3">
    <source>
        <dbReference type="Proteomes" id="UP001596161"/>
    </source>
</evidence>
<keyword evidence="3" id="KW-1185">Reference proteome</keyword>
<keyword evidence="1" id="KW-0732">Signal</keyword>
<accession>A0ABW0EAA4</accession>
<gene>
    <name evidence="2" type="ORF">ACFPIB_03570</name>
</gene>
<evidence type="ECO:0000313" key="2">
    <source>
        <dbReference type="EMBL" id="MFC5269675.1"/>
    </source>
</evidence>
<feature type="signal peptide" evidence="1">
    <location>
        <begin position="1"/>
        <end position="20"/>
    </location>
</feature>
<feature type="chain" id="PRO_5046321059" description="Lipoprotein" evidence="1">
    <location>
        <begin position="21"/>
        <end position="141"/>
    </location>
</feature>
<evidence type="ECO:0008006" key="4">
    <source>
        <dbReference type="Google" id="ProtNLM"/>
    </source>
</evidence>
<dbReference type="RefSeq" id="WP_378016056.1">
    <property type="nucleotide sequence ID" value="NZ_JBHSKT010000002.1"/>
</dbReference>
<dbReference type="Proteomes" id="UP001596161">
    <property type="component" value="Unassembled WGS sequence"/>
</dbReference>
<sequence>MKNSVLSTFAILTISAFSLSGCFDLTSNATDAEASLKATVSDASNNEMLALPCGFDDRVTVEKHQNQIGQIMALPNATEPDGIMYVITIPEQNRRFSACNMPQSIKKDGMKIQFSGDVKEIKPEERWLATPYKLSALKIIQ</sequence>
<proteinExistence type="predicted"/>
<reference evidence="3" key="1">
    <citation type="journal article" date="2019" name="Int. J. Syst. Evol. Microbiol.">
        <title>The Global Catalogue of Microorganisms (GCM) 10K type strain sequencing project: providing services to taxonomists for standard genome sequencing and annotation.</title>
        <authorList>
            <consortium name="The Broad Institute Genomics Platform"/>
            <consortium name="The Broad Institute Genome Sequencing Center for Infectious Disease"/>
            <person name="Wu L."/>
            <person name="Ma J."/>
        </authorList>
    </citation>
    <scope>NUCLEOTIDE SEQUENCE [LARGE SCALE GENOMIC DNA]</scope>
    <source>
        <strain evidence="3">KACC 12602</strain>
    </source>
</reference>
<name>A0ABW0EAA4_9BACT</name>
<dbReference type="EMBL" id="JBHSKT010000002">
    <property type="protein sequence ID" value="MFC5269675.1"/>
    <property type="molecule type" value="Genomic_DNA"/>
</dbReference>
<evidence type="ECO:0000256" key="1">
    <source>
        <dbReference type="SAM" id="SignalP"/>
    </source>
</evidence>
<comment type="caution">
    <text evidence="2">The sequence shown here is derived from an EMBL/GenBank/DDBJ whole genome shotgun (WGS) entry which is preliminary data.</text>
</comment>
<organism evidence="2 3">
    <name type="scientific">Adhaeribacter terreus</name>
    <dbReference type="NCBI Taxonomy" id="529703"/>
    <lineage>
        <taxon>Bacteria</taxon>
        <taxon>Pseudomonadati</taxon>
        <taxon>Bacteroidota</taxon>
        <taxon>Cytophagia</taxon>
        <taxon>Cytophagales</taxon>
        <taxon>Hymenobacteraceae</taxon>
        <taxon>Adhaeribacter</taxon>
    </lineage>
</organism>